<evidence type="ECO:0000256" key="8">
    <source>
        <dbReference type="RuleBase" id="RU000461"/>
    </source>
</evidence>
<reference evidence="9" key="2">
    <citation type="submission" date="2023-04" db="EMBL/GenBank/DDBJ databases">
        <authorList>
            <person name="Beletskiy A.V."/>
            <person name="Mardanov A.V."/>
            <person name="Ravin N.V."/>
        </authorList>
    </citation>
    <scope>NUCLEOTIDE SEQUENCE</scope>
    <source>
        <strain evidence="9">GKL-01</strain>
    </source>
</reference>
<evidence type="ECO:0000256" key="3">
    <source>
        <dbReference type="ARBA" id="ARBA00022723"/>
    </source>
</evidence>
<evidence type="ECO:0000256" key="2">
    <source>
        <dbReference type="ARBA" id="ARBA00022617"/>
    </source>
</evidence>
<evidence type="ECO:0000313" key="9">
    <source>
        <dbReference type="EMBL" id="WGZ89780.1"/>
    </source>
</evidence>
<comment type="similarity">
    <text evidence="1 8">Belongs to the cytochrome P450 family.</text>
</comment>
<gene>
    <name evidence="9" type="ORF">QJT80_09730</name>
</gene>
<protein>
    <submittedName>
        <fullName evidence="9">Cytochrome P450</fullName>
    </submittedName>
</protein>
<sequence>MSDFIPPFPHRHAAPLNPVQILYLARKDLLSTWPEAAFNYQFMSRKIFNQHVFIANHPDIVKHVFVDNNHNYERKSPMMRKALDMLLGDGLFISDGQTWAMRRKLQTPLFSSQHVQYYSEVMVQVADELAKNWQTHNGQTLHVLPEMAKLTAEIICRCLFGNKLGAANATEVVDAFTEYQTAIEQMDLSTFLGLPSWLPMPGMNMHKARKAAVRIHRVVDKIIQNSLEKEADGSLLSLLLEAAKHERYESITQVQIRNELIVLFMAGHETTANTLAWTWYLISQVPEVEAKLHTELDQVLAGRLPSYADYDKLVYTQAILNESMRLYPPVPILSRQSSQPDVIRKKTIPPDSIMLVIPWLLHRHKQYWDKPDHFMPERFMPNAPEKINKYAYIPFSLGPRVCLGKYFGQVELVMSFATLAQRFRLTLPLGTSVKHECRLTLRPACGLPMQVQAR</sequence>
<accession>A0AA95H3B8</accession>
<comment type="cofactor">
    <cofactor evidence="7">
        <name>heme</name>
        <dbReference type="ChEBI" id="CHEBI:30413"/>
    </cofactor>
</comment>
<proteinExistence type="inferred from homology"/>
<dbReference type="PRINTS" id="PR00385">
    <property type="entry name" value="P450"/>
</dbReference>
<evidence type="ECO:0000256" key="1">
    <source>
        <dbReference type="ARBA" id="ARBA00010617"/>
    </source>
</evidence>
<keyword evidence="4 8" id="KW-0560">Oxidoreductase</keyword>
<dbReference type="GO" id="GO:0005506">
    <property type="term" value="F:iron ion binding"/>
    <property type="evidence" value="ECO:0007669"/>
    <property type="project" value="InterPro"/>
</dbReference>
<dbReference type="PROSITE" id="PS00086">
    <property type="entry name" value="CYTOCHROME_P450"/>
    <property type="match status" value="1"/>
</dbReference>
<dbReference type="KEGG" id="tdu:QJT80_09730"/>
<evidence type="ECO:0000256" key="6">
    <source>
        <dbReference type="ARBA" id="ARBA00023033"/>
    </source>
</evidence>
<dbReference type="EMBL" id="CP124755">
    <property type="protein sequence ID" value="WGZ89780.1"/>
    <property type="molecule type" value="Genomic_DNA"/>
</dbReference>
<dbReference type="AlphaFoldDB" id="A0AA95H3B8"/>
<dbReference type="Proteomes" id="UP001300672">
    <property type="component" value="Chromosome"/>
</dbReference>
<evidence type="ECO:0000256" key="7">
    <source>
        <dbReference type="PIRSR" id="PIRSR602401-1"/>
    </source>
</evidence>
<dbReference type="InterPro" id="IPR036396">
    <property type="entry name" value="Cyt_P450_sf"/>
</dbReference>
<evidence type="ECO:0000256" key="5">
    <source>
        <dbReference type="ARBA" id="ARBA00023004"/>
    </source>
</evidence>
<keyword evidence="3 7" id="KW-0479">Metal-binding</keyword>
<keyword evidence="2 7" id="KW-0349">Heme</keyword>
<dbReference type="GO" id="GO:0004497">
    <property type="term" value="F:monooxygenase activity"/>
    <property type="evidence" value="ECO:0007669"/>
    <property type="project" value="UniProtKB-KW"/>
</dbReference>
<evidence type="ECO:0000256" key="4">
    <source>
        <dbReference type="ARBA" id="ARBA00023002"/>
    </source>
</evidence>
<keyword evidence="6 8" id="KW-0503">Monooxygenase</keyword>
<dbReference type="GO" id="GO:0020037">
    <property type="term" value="F:heme binding"/>
    <property type="evidence" value="ECO:0007669"/>
    <property type="project" value="InterPro"/>
</dbReference>
<dbReference type="PANTHER" id="PTHR24291">
    <property type="entry name" value="CYTOCHROME P450 FAMILY 4"/>
    <property type="match status" value="1"/>
</dbReference>
<name>A0AA95H3B8_9GAMM</name>
<keyword evidence="5 7" id="KW-0408">Iron</keyword>
<dbReference type="SUPFAM" id="SSF48264">
    <property type="entry name" value="Cytochrome P450"/>
    <property type="match status" value="1"/>
</dbReference>
<dbReference type="PRINTS" id="PR00463">
    <property type="entry name" value="EP450I"/>
</dbReference>
<dbReference type="InterPro" id="IPR002401">
    <property type="entry name" value="Cyt_P450_E_grp-I"/>
</dbReference>
<feature type="binding site" description="axial binding residue" evidence="7">
    <location>
        <position position="402"/>
    </location>
    <ligand>
        <name>heme</name>
        <dbReference type="ChEBI" id="CHEBI:30413"/>
    </ligand>
    <ligandPart>
        <name>Fe</name>
        <dbReference type="ChEBI" id="CHEBI:18248"/>
    </ligandPart>
</feature>
<dbReference type="InterPro" id="IPR001128">
    <property type="entry name" value="Cyt_P450"/>
</dbReference>
<dbReference type="InterPro" id="IPR017972">
    <property type="entry name" value="Cyt_P450_CS"/>
</dbReference>
<dbReference type="Pfam" id="PF00067">
    <property type="entry name" value="p450"/>
    <property type="match status" value="1"/>
</dbReference>
<organism evidence="9">
    <name type="scientific">Candidatus Thiocaldithrix dubininis</name>
    <dbReference type="NCBI Taxonomy" id="3080823"/>
    <lineage>
        <taxon>Bacteria</taxon>
        <taxon>Pseudomonadati</taxon>
        <taxon>Pseudomonadota</taxon>
        <taxon>Gammaproteobacteria</taxon>
        <taxon>Thiotrichales</taxon>
        <taxon>Thiotrichaceae</taxon>
        <taxon>Candidatus Thiocaldithrix</taxon>
    </lineage>
</organism>
<dbReference type="PANTHER" id="PTHR24291:SF50">
    <property type="entry name" value="BIFUNCTIONAL ALBAFLAVENONE MONOOXYGENASE_TERPENE SYNTHASE"/>
    <property type="match status" value="1"/>
</dbReference>
<dbReference type="InterPro" id="IPR050196">
    <property type="entry name" value="Cytochrome_P450_Monoox"/>
</dbReference>
<dbReference type="GO" id="GO:0016705">
    <property type="term" value="F:oxidoreductase activity, acting on paired donors, with incorporation or reduction of molecular oxygen"/>
    <property type="evidence" value="ECO:0007669"/>
    <property type="project" value="InterPro"/>
</dbReference>
<dbReference type="Gene3D" id="1.10.630.10">
    <property type="entry name" value="Cytochrome P450"/>
    <property type="match status" value="1"/>
</dbReference>
<reference evidence="9" key="1">
    <citation type="journal article" date="2023" name="Int. J. Mol. Sci.">
        <title>Metagenomics Revealed a New Genus 'Candidatus Thiocaldithrix dubininis' gen. nov., sp. nov. and a New Species 'Candidatus Thiothrix putei' sp. nov. in the Family Thiotrichaceae, Some Members of Which Have Traits of Both Na+- and H+-Motive Energetics.</title>
        <authorList>
            <person name="Ravin N.V."/>
            <person name="Muntyan M.S."/>
            <person name="Smolyakov D.D."/>
            <person name="Rudenko T.S."/>
            <person name="Beletsky A.V."/>
            <person name="Mardanov A.V."/>
            <person name="Grabovich M.Y."/>
        </authorList>
    </citation>
    <scope>NUCLEOTIDE SEQUENCE</scope>
    <source>
        <strain evidence="9">GKL-01</strain>
    </source>
</reference>